<sequence>MKPGEFEQAMQREMGDLIRALQEQSAHIEAAQKTIDQNFQGAAADAQREKTAKKLAGLHAEVDRFHAVRQSLDQAANGLVSATKAVLQEVHAAEAIGLKVKDNWEVEPTNLIERLSMAFLAAAKLAQFLIHKAVDAWDTADKAGADLLNKAVGEIEREFWKEQPTVKDGEGKEVPIVVTQNGDIPGRSKPEDNHPPSDLNVTIPGWGHTVTGDAAPPLPPGCSEPMGALVDGQPVQFPNPGGPKNPDGSDPRALPTGANYGPDGKTPLVAMSFPTGGPDDGVAEYAGLDTMIFDMSDPKNPKPLGPLKESGNPDSHISQGSFAYDPQSRCMIAVGNVGNSDGSPRAVWKSDPIQPGDPPNKWMNSMHRVPGSEQPITPSAPGHAGGGDRENQVTRLPSGKWAVIDAKNGEGVRMYVADRPEDLFKGQPQLIAGVVNAPSPPVPAGSPEGATYRAPMAYGASITDMSTNPDGSDRITVRTSGWPQLVVPDPNDPNNLEKDKPISNYSPQTYTSTVQVGH</sequence>
<feature type="region of interest" description="Disordered" evidence="1">
    <location>
        <begin position="370"/>
        <end position="398"/>
    </location>
</feature>
<evidence type="ECO:0000313" key="3">
    <source>
        <dbReference type="Proteomes" id="UP000002247"/>
    </source>
</evidence>
<feature type="compositionally biased region" description="Polar residues" evidence="1">
    <location>
        <begin position="503"/>
        <end position="518"/>
    </location>
</feature>
<keyword evidence="3" id="KW-1185">Reference proteome</keyword>
<organism evidence="2 3">
    <name type="scientific">Segniliparus rotundus (strain ATCC BAA-972 / CDC 1076 / CIP 108378 / DSM 44985 / JCM 13578)</name>
    <dbReference type="NCBI Taxonomy" id="640132"/>
    <lineage>
        <taxon>Bacteria</taxon>
        <taxon>Bacillati</taxon>
        <taxon>Actinomycetota</taxon>
        <taxon>Actinomycetes</taxon>
        <taxon>Mycobacteriales</taxon>
        <taxon>Segniliparaceae</taxon>
        <taxon>Segniliparus</taxon>
    </lineage>
</organism>
<feature type="region of interest" description="Disordered" evidence="1">
    <location>
        <begin position="298"/>
        <end position="317"/>
    </location>
</feature>
<dbReference type="HOGENOM" id="CLU_525705_0_0_11"/>
<evidence type="ECO:0000313" key="2">
    <source>
        <dbReference type="EMBL" id="ADG98374.1"/>
    </source>
</evidence>
<accession>D6Z8U4</accession>
<dbReference type="eggNOG" id="ENOG5033CJT">
    <property type="taxonomic scope" value="Bacteria"/>
</dbReference>
<gene>
    <name evidence="2" type="ordered locus">Srot_1915</name>
</gene>
<feature type="compositionally biased region" description="Basic and acidic residues" evidence="1">
    <location>
        <begin position="186"/>
        <end position="195"/>
    </location>
</feature>
<dbReference type="EMBL" id="CP001958">
    <property type="protein sequence ID" value="ADG98374.1"/>
    <property type="molecule type" value="Genomic_DNA"/>
</dbReference>
<feature type="region of interest" description="Disordered" evidence="1">
    <location>
        <begin position="180"/>
        <end position="211"/>
    </location>
</feature>
<dbReference type="AlphaFoldDB" id="D6Z8U4"/>
<evidence type="ECO:0000256" key="1">
    <source>
        <dbReference type="SAM" id="MobiDB-lite"/>
    </source>
</evidence>
<dbReference type="Proteomes" id="UP000002247">
    <property type="component" value="Chromosome"/>
</dbReference>
<reference evidence="2 3" key="1">
    <citation type="journal article" date="2010" name="Stand. Genomic Sci.">
        <title>Complete genome sequence of Segniliparus rotundus type strain (CDC 1076).</title>
        <authorList>
            <person name="Sikorski J."/>
            <person name="Lapidus A."/>
            <person name="Copeland A."/>
            <person name="Misra M."/>
            <person name="Glavina Del Rio T."/>
            <person name="Nolan M."/>
            <person name="Lucas S."/>
            <person name="Chen F."/>
            <person name="Tice H."/>
            <person name="Cheng J.F."/>
            <person name="Jando M."/>
            <person name="Schneider S."/>
            <person name="Bruce D."/>
            <person name="Goodwin L."/>
            <person name="Pitluck S."/>
            <person name="Liolios K."/>
            <person name="Mikhailova N."/>
            <person name="Pati A."/>
            <person name="Ivanova N."/>
            <person name="Mavromatis K."/>
            <person name="Chen A."/>
            <person name="Palaniappan K."/>
            <person name="Chertkov O."/>
            <person name="Land M."/>
            <person name="Hauser L."/>
            <person name="Chang Y.J."/>
            <person name="Jeffries C.D."/>
            <person name="Brettin T."/>
            <person name="Detter J.C."/>
            <person name="Han C."/>
            <person name="Rohde M."/>
            <person name="Goker M."/>
            <person name="Bristow J."/>
            <person name="Eisen J.A."/>
            <person name="Markowitz V."/>
            <person name="Hugenholtz P."/>
            <person name="Kyrpides N.C."/>
            <person name="Klenk H.P."/>
        </authorList>
    </citation>
    <scope>NUCLEOTIDE SEQUENCE [LARGE SCALE GENOMIC DNA]</scope>
    <source>
        <strain evidence="3">ATCC BAA-972 / CDC 1076 / CIP 108378 / DSM 44985 / JCM 13578</strain>
    </source>
</reference>
<feature type="region of interest" description="Disordered" evidence="1">
    <location>
        <begin position="463"/>
        <end position="518"/>
    </location>
</feature>
<name>D6Z8U4_SEGRD</name>
<feature type="region of interest" description="Disordered" evidence="1">
    <location>
        <begin position="229"/>
        <end position="259"/>
    </location>
</feature>
<dbReference type="KEGG" id="srt:Srot_1915"/>
<protein>
    <submittedName>
        <fullName evidence="2">Uncharacterized protein</fullName>
    </submittedName>
</protein>
<proteinExistence type="predicted"/>